<organism evidence="14 15">
    <name type="scientific">Enterococcus devriesei</name>
    <dbReference type="NCBI Taxonomy" id="319970"/>
    <lineage>
        <taxon>Bacteria</taxon>
        <taxon>Bacillati</taxon>
        <taxon>Bacillota</taxon>
        <taxon>Bacilli</taxon>
        <taxon>Lactobacillales</taxon>
        <taxon>Enterococcaceae</taxon>
        <taxon>Enterococcus</taxon>
    </lineage>
</organism>
<dbReference type="Pfam" id="PF02687">
    <property type="entry name" value="FtsX"/>
    <property type="match status" value="1"/>
</dbReference>
<reference evidence="14 15" key="1">
    <citation type="submission" date="2014-12" db="EMBL/GenBank/DDBJ databases">
        <title>Draft genome sequences of 29 type strains of Enterococci.</title>
        <authorList>
            <person name="Zhong Z."/>
            <person name="Sun Z."/>
            <person name="Liu W."/>
            <person name="Zhang W."/>
            <person name="Zhang H."/>
        </authorList>
    </citation>
    <scope>NUCLEOTIDE SEQUENCE [LARGE SCALE GENOMIC DNA]</scope>
    <source>
        <strain evidence="14 15">DSM 22802</strain>
    </source>
</reference>
<dbReference type="Pfam" id="PF12704">
    <property type="entry name" value="MacB_PCD"/>
    <property type="match status" value="1"/>
</dbReference>
<evidence type="ECO:0000256" key="10">
    <source>
        <dbReference type="ARBA" id="ARBA00024973"/>
    </source>
</evidence>
<accession>A0A1L8SYQ1</accession>
<keyword evidence="15" id="KW-1185">Reference proteome</keyword>
<dbReference type="InterPro" id="IPR003838">
    <property type="entry name" value="ABC3_permease_C"/>
</dbReference>
<comment type="similarity">
    <text evidence="2">Belongs to the ABC-4 integral membrane protein family. HrtB subfamily.</text>
</comment>
<protein>
    <recommendedName>
        <fullName evidence="4">Putative hemin transport system permease protein HrtB</fullName>
    </recommendedName>
</protein>
<evidence type="ECO:0000313" key="15">
    <source>
        <dbReference type="Proteomes" id="UP000183700"/>
    </source>
</evidence>
<evidence type="ECO:0000256" key="4">
    <source>
        <dbReference type="ARBA" id="ARBA00016962"/>
    </source>
</evidence>
<feature type="domain" description="ABC3 transporter permease C-terminal" evidence="12">
    <location>
        <begin position="248"/>
        <end position="359"/>
    </location>
</feature>
<dbReference type="PANTHER" id="PTHR43738:SF1">
    <property type="entry name" value="HEMIN TRANSPORT SYSTEM PERMEASE PROTEIN HRTB-RELATED"/>
    <property type="match status" value="1"/>
</dbReference>
<evidence type="ECO:0000259" key="12">
    <source>
        <dbReference type="Pfam" id="PF02687"/>
    </source>
</evidence>
<dbReference type="PANTHER" id="PTHR43738">
    <property type="entry name" value="ABC TRANSPORTER, MEMBRANE PROTEIN"/>
    <property type="match status" value="1"/>
</dbReference>
<evidence type="ECO:0000256" key="8">
    <source>
        <dbReference type="ARBA" id="ARBA00022989"/>
    </source>
</evidence>
<evidence type="ECO:0000256" key="9">
    <source>
        <dbReference type="ARBA" id="ARBA00023136"/>
    </source>
</evidence>
<proteinExistence type="inferred from homology"/>
<feature type="transmembrane region" description="Helical" evidence="11">
    <location>
        <begin position="25"/>
        <end position="46"/>
    </location>
</feature>
<comment type="function">
    <text evidence="10">Part of the ABC transporter complex hrt involved in hemin import. Responsible for the translocation of the substrate across the membrane.</text>
</comment>
<keyword evidence="8 11" id="KW-1133">Transmembrane helix</keyword>
<dbReference type="GO" id="GO:0005886">
    <property type="term" value="C:plasma membrane"/>
    <property type="evidence" value="ECO:0007669"/>
    <property type="project" value="UniProtKB-SubCell"/>
</dbReference>
<dbReference type="STRING" id="319970.RV00_GL000093"/>
<comment type="subunit">
    <text evidence="3">The complex is composed of two ATP-binding proteins (HrtA), two transmembrane proteins (HrtB) and a solute-binding protein.</text>
</comment>
<gene>
    <name evidence="14" type="ORF">RV00_GL000093</name>
</gene>
<evidence type="ECO:0000256" key="5">
    <source>
        <dbReference type="ARBA" id="ARBA00022448"/>
    </source>
</evidence>
<name>A0A1L8SYQ1_9ENTE</name>
<dbReference type="Proteomes" id="UP000183700">
    <property type="component" value="Unassembled WGS sequence"/>
</dbReference>
<evidence type="ECO:0000256" key="7">
    <source>
        <dbReference type="ARBA" id="ARBA00022692"/>
    </source>
</evidence>
<feature type="transmembrane region" description="Helical" evidence="11">
    <location>
        <begin position="288"/>
        <end position="312"/>
    </location>
</feature>
<sequence length="366" mass="39825">MIVPLEGMREMFLAWKEIRYAKLRYGLVVGIMILVAYVVFMLSGLANGLADGNRKAVDDWQATKIILSEDSNKIANASQLQMQDLDRVTAKEKAGIGVYATAVEKKGGTEKTNVSIFGTAKDAFVVPKIIKGRLYQNDKEAIVSENLLAEGYKLNQEIKISDQTLKIVGVTKATTYTIAPVLYLTPTAFKTLKYGAQPSGNQPINLIATKGKTTIDQKKNQTKLTSMTPETFIENIPGYSPEKLTLNTMIYFLFVVVAAIIGIFMYVITLQKTSIFGVMKAQGVATSYLVRSILAQAFLVGIIGVAVAVGLSVLTSSVLPSAMPFAVHWEEWALYSVILVFVAMIGGLFSIRTVTKVDPVTAIGGE</sequence>
<evidence type="ECO:0000256" key="6">
    <source>
        <dbReference type="ARBA" id="ARBA00022475"/>
    </source>
</evidence>
<dbReference type="EMBL" id="JXKM01000001">
    <property type="protein sequence ID" value="OJG37136.1"/>
    <property type="molecule type" value="Genomic_DNA"/>
</dbReference>
<evidence type="ECO:0000259" key="13">
    <source>
        <dbReference type="Pfam" id="PF12704"/>
    </source>
</evidence>
<dbReference type="InterPro" id="IPR025857">
    <property type="entry name" value="MacB_PCD"/>
</dbReference>
<evidence type="ECO:0000313" key="14">
    <source>
        <dbReference type="EMBL" id="OJG37136.1"/>
    </source>
</evidence>
<comment type="subcellular location">
    <subcellularLocation>
        <location evidence="1">Cell membrane</location>
        <topology evidence="1">Multi-pass membrane protein</topology>
    </subcellularLocation>
</comment>
<comment type="caution">
    <text evidence="14">The sequence shown here is derived from an EMBL/GenBank/DDBJ whole genome shotgun (WGS) entry which is preliminary data.</text>
</comment>
<keyword evidence="5" id="KW-0813">Transport</keyword>
<evidence type="ECO:0000256" key="3">
    <source>
        <dbReference type="ARBA" id="ARBA00011131"/>
    </source>
</evidence>
<keyword evidence="6" id="KW-1003">Cell membrane</keyword>
<evidence type="ECO:0000256" key="1">
    <source>
        <dbReference type="ARBA" id="ARBA00004651"/>
    </source>
</evidence>
<feature type="transmembrane region" description="Helical" evidence="11">
    <location>
        <begin position="249"/>
        <end position="268"/>
    </location>
</feature>
<dbReference type="AlphaFoldDB" id="A0A1L8SYQ1"/>
<keyword evidence="7 11" id="KW-0812">Transmembrane</keyword>
<dbReference type="InterPro" id="IPR051125">
    <property type="entry name" value="ABC-4/HrtB_transporter"/>
</dbReference>
<keyword evidence="9 11" id="KW-0472">Membrane</keyword>
<feature type="transmembrane region" description="Helical" evidence="11">
    <location>
        <begin position="332"/>
        <end position="351"/>
    </location>
</feature>
<feature type="domain" description="MacB-like periplasmic core" evidence="13">
    <location>
        <begin position="28"/>
        <end position="196"/>
    </location>
</feature>
<evidence type="ECO:0000256" key="2">
    <source>
        <dbReference type="ARBA" id="ARBA00008697"/>
    </source>
</evidence>
<evidence type="ECO:0000256" key="11">
    <source>
        <dbReference type="SAM" id="Phobius"/>
    </source>
</evidence>